<dbReference type="PANTHER" id="PTHR33692">
    <property type="entry name" value="RIBOSOME MATURATION FACTOR RIMM"/>
    <property type="match status" value="1"/>
</dbReference>
<dbReference type="Pfam" id="PF24986">
    <property type="entry name" value="PRC_RimM"/>
    <property type="match status" value="1"/>
</dbReference>
<dbReference type="GO" id="GO:0042274">
    <property type="term" value="P:ribosomal small subunit biogenesis"/>
    <property type="evidence" value="ECO:0007669"/>
    <property type="project" value="UniProtKB-UniRule"/>
</dbReference>
<dbReference type="SUPFAM" id="SSF50447">
    <property type="entry name" value="Translation proteins"/>
    <property type="match status" value="1"/>
</dbReference>
<dbReference type="Gene3D" id="2.40.30.60">
    <property type="entry name" value="RimM"/>
    <property type="match status" value="1"/>
</dbReference>
<evidence type="ECO:0000313" key="8">
    <source>
        <dbReference type="EMBL" id="URJ27412.1"/>
    </source>
</evidence>
<dbReference type="KEGG" id="bhb:M9394_02485"/>
<comment type="similarity">
    <text evidence="5">Belongs to the RimM family.</text>
</comment>
<evidence type="ECO:0000256" key="2">
    <source>
        <dbReference type="ARBA" id="ARBA00022517"/>
    </source>
</evidence>
<dbReference type="EMBL" id="CP097751">
    <property type="protein sequence ID" value="URJ27412.1"/>
    <property type="molecule type" value="Genomic_DNA"/>
</dbReference>
<dbReference type="InterPro" id="IPR002676">
    <property type="entry name" value="RimM_N"/>
</dbReference>
<dbReference type="Gene3D" id="2.30.30.240">
    <property type="entry name" value="PRC-barrel domain"/>
    <property type="match status" value="1"/>
</dbReference>
<feature type="domain" description="Ribosome maturation factor RimM PRC barrel" evidence="7">
    <location>
        <begin position="115"/>
        <end position="185"/>
    </location>
</feature>
<dbReference type="PANTHER" id="PTHR33692:SF1">
    <property type="entry name" value="RIBOSOME MATURATION FACTOR RIMM"/>
    <property type="match status" value="1"/>
</dbReference>
<sequence length="189" mass="21880">MKHDEYSTDKEDVITPPLHPVVIGRIIGAYGILGWIRIISFTEKNDNIFYYGPYFTIVQSTWKEIFLDKWKLIGKRYIVKIRGISNRNSAQSLSRCNIIIDETQFPCINDDEYYWKDLIGCVVITVQGVLLGNIISIIETTANDVLVVKMCQYNLCKIKNCLIPFLIKRVVKNINLVTRIVTVDWDPNF</sequence>
<dbReference type="InterPro" id="IPR056792">
    <property type="entry name" value="PRC_RimM"/>
</dbReference>
<accession>A0AAE9L642</accession>
<reference evidence="8" key="1">
    <citation type="submission" date="2022-05" db="EMBL/GenBank/DDBJ databases">
        <title>Impact of host demography and evolutionary history on endosymbiont molecular evolution: a test in carpenter ants (Genus Camponotus) and their Blochmannia endosymbionts.</title>
        <authorList>
            <person name="Manthey J.D."/>
            <person name="Giron J.C."/>
            <person name="Hruska J.P."/>
        </authorList>
    </citation>
    <scope>NUCLEOTIDE SEQUENCE</scope>
    <source>
        <strain evidence="8">C-049</strain>
    </source>
</reference>
<dbReference type="HAMAP" id="MF_00014">
    <property type="entry name" value="Ribosome_mat_RimM"/>
    <property type="match status" value="1"/>
</dbReference>
<proteinExistence type="inferred from homology"/>
<dbReference type="InterPro" id="IPR036976">
    <property type="entry name" value="RimM_N_sf"/>
</dbReference>
<dbReference type="GO" id="GO:0005840">
    <property type="term" value="C:ribosome"/>
    <property type="evidence" value="ECO:0007669"/>
    <property type="project" value="InterPro"/>
</dbReference>
<organism evidence="8 9">
    <name type="scientific">Candidatus Blochmanniella camponoti</name>
    <dbReference type="NCBI Taxonomy" id="108080"/>
    <lineage>
        <taxon>Bacteria</taxon>
        <taxon>Pseudomonadati</taxon>
        <taxon>Pseudomonadota</taxon>
        <taxon>Gammaproteobacteria</taxon>
        <taxon>Enterobacterales</taxon>
        <taxon>Enterobacteriaceae</taxon>
        <taxon>ant endosymbionts</taxon>
        <taxon>Candidatus Blochmanniella</taxon>
    </lineage>
</organism>
<evidence type="ECO:0000256" key="3">
    <source>
        <dbReference type="ARBA" id="ARBA00022552"/>
    </source>
</evidence>
<keyword evidence="1 5" id="KW-0963">Cytoplasm</keyword>
<dbReference type="InterPro" id="IPR009000">
    <property type="entry name" value="Transl_B-barrel_sf"/>
</dbReference>
<protein>
    <recommendedName>
        <fullName evidence="5">Ribosome maturation factor RimM</fullName>
    </recommendedName>
</protein>
<dbReference type="GO" id="GO:0006364">
    <property type="term" value="P:rRNA processing"/>
    <property type="evidence" value="ECO:0007669"/>
    <property type="project" value="UniProtKB-UniRule"/>
</dbReference>
<dbReference type="Proteomes" id="UP001056323">
    <property type="component" value="Chromosome"/>
</dbReference>
<dbReference type="GO" id="GO:0005737">
    <property type="term" value="C:cytoplasm"/>
    <property type="evidence" value="ECO:0007669"/>
    <property type="project" value="UniProtKB-SubCell"/>
</dbReference>
<comment type="subcellular location">
    <subcellularLocation>
        <location evidence="5">Cytoplasm</location>
    </subcellularLocation>
</comment>
<dbReference type="Pfam" id="PF01782">
    <property type="entry name" value="RimM"/>
    <property type="match status" value="1"/>
</dbReference>
<evidence type="ECO:0000259" key="6">
    <source>
        <dbReference type="Pfam" id="PF01782"/>
    </source>
</evidence>
<comment type="domain">
    <text evidence="5">The PRC barrel domain binds ribosomal protein uS19.</text>
</comment>
<keyword evidence="2 5" id="KW-0690">Ribosome biogenesis</keyword>
<feature type="domain" description="RimM N-terminal" evidence="6">
    <location>
        <begin position="22"/>
        <end position="103"/>
    </location>
</feature>
<evidence type="ECO:0000256" key="1">
    <source>
        <dbReference type="ARBA" id="ARBA00022490"/>
    </source>
</evidence>
<keyword evidence="4 5" id="KW-0143">Chaperone</keyword>
<evidence type="ECO:0000259" key="7">
    <source>
        <dbReference type="Pfam" id="PF24986"/>
    </source>
</evidence>
<dbReference type="InterPro" id="IPR011033">
    <property type="entry name" value="PRC_barrel-like_sf"/>
</dbReference>
<evidence type="ECO:0000256" key="5">
    <source>
        <dbReference type="HAMAP-Rule" id="MF_00014"/>
    </source>
</evidence>
<comment type="function">
    <text evidence="5">An accessory protein needed during the final step in the assembly of 30S ribosomal subunit, possibly for assembly of the head region. Essential for efficient processing of 16S rRNA. May be needed both before and after RbfA during the maturation of 16S rRNA. It has affinity for free ribosomal 30S subunits but not for 70S ribosomes.</text>
</comment>
<dbReference type="GO" id="GO:0043022">
    <property type="term" value="F:ribosome binding"/>
    <property type="evidence" value="ECO:0007669"/>
    <property type="project" value="InterPro"/>
</dbReference>
<evidence type="ECO:0000313" key="9">
    <source>
        <dbReference type="Proteomes" id="UP001056323"/>
    </source>
</evidence>
<dbReference type="NCBIfam" id="TIGR02273">
    <property type="entry name" value="16S_RimM"/>
    <property type="match status" value="1"/>
</dbReference>
<keyword evidence="3 5" id="KW-0698">rRNA processing</keyword>
<name>A0AAE9L642_9ENTR</name>
<comment type="subunit">
    <text evidence="5">Binds ribosomal protein uS19.</text>
</comment>
<dbReference type="RefSeq" id="WP_250249896.1">
    <property type="nucleotide sequence ID" value="NZ_CP097751.1"/>
</dbReference>
<evidence type="ECO:0000256" key="4">
    <source>
        <dbReference type="ARBA" id="ARBA00023186"/>
    </source>
</evidence>
<dbReference type="AlphaFoldDB" id="A0AAE9L642"/>
<gene>
    <name evidence="5 8" type="primary">rimM</name>
    <name evidence="8" type="ORF">M9394_02485</name>
</gene>
<dbReference type="SUPFAM" id="SSF50346">
    <property type="entry name" value="PRC-barrel domain"/>
    <property type="match status" value="1"/>
</dbReference>
<dbReference type="InterPro" id="IPR011961">
    <property type="entry name" value="RimM"/>
</dbReference>